<gene>
    <name evidence="5" type="ORF">ENO36_01675</name>
</gene>
<name>A0A7C2YJE6_9CREN</name>
<dbReference type="InterPro" id="IPR015815">
    <property type="entry name" value="HIBADH-related"/>
</dbReference>
<keyword evidence="1" id="KW-0560">Oxidoreductase</keyword>
<dbReference type="PANTHER" id="PTHR43580:SF2">
    <property type="entry name" value="CYTOKINE-LIKE NUCLEAR FACTOR N-PAC"/>
    <property type="match status" value="1"/>
</dbReference>
<dbReference type="GO" id="GO:0051287">
    <property type="term" value="F:NAD binding"/>
    <property type="evidence" value="ECO:0007669"/>
    <property type="project" value="InterPro"/>
</dbReference>
<evidence type="ECO:0000313" key="5">
    <source>
        <dbReference type="EMBL" id="HEU97551.1"/>
    </source>
</evidence>
<dbReference type="SUPFAM" id="SSF48179">
    <property type="entry name" value="6-phosphogluconate dehydrogenase C-terminal domain-like"/>
    <property type="match status" value="1"/>
</dbReference>
<dbReference type="InterPro" id="IPR008927">
    <property type="entry name" value="6-PGluconate_DH-like_C_sf"/>
</dbReference>
<dbReference type="InterPro" id="IPR051265">
    <property type="entry name" value="HIBADH-related_NP60_sf"/>
</dbReference>
<dbReference type="GO" id="GO:0050661">
    <property type="term" value="F:NADP binding"/>
    <property type="evidence" value="ECO:0007669"/>
    <property type="project" value="InterPro"/>
</dbReference>
<accession>A0A7C2YJE6</accession>
<keyword evidence="2" id="KW-0520">NAD</keyword>
<reference evidence="5" key="1">
    <citation type="journal article" date="2020" name="mSystems">
        <title>Genome- and Community-Level Interaction Insights into Carbon Utilization and Element Cycling Functions of Hydrothermarchaeota in Hydrothermal Sediment.</title>
        <authorList>
            <person name="Zhou Z."/>
            <person name="Liu Y."/>
            <person name="Xu W."/>
            <person name="Pan J."/>
            <person name="Luo Z.H."/>
            <person name="Li M."/>
        </authorList>
    </citation>
    <scope>NUCLEOTIDE SEQUENCE [LARGE SCALE GENOMIC DNA]</scope>
    <source>
        <strain evidence="5">SpSt-1259</strain>
    </source>
</reference>
<dbReference type="Pfam" id="PF03446">
    <property type="entry name" value="NAD_binding_2"/>
    <property type="match status" value="1"/>
</dbReference>
<evidence type="ECO:0000256" key="2">
    <source>
        <dbReference type="ARBA" id="ARBA00023027"/>
    </source>
</evidence>
<dbReference type="Proteomes" id="UP000885664">
    <property type="component" value="Unassembled WGS sequence"/>
</dbReference>
<dbReference type="InterPro" id="IPR013328">
    <property type="entry name" value="6PGD_dom2"/>
</dbReference>
<evidence type="ECO:0000259" key="3">
    <source>
        <dbReference type="Pfam" id="PF03446"/>
    </source>
</evidence>
<evidence type="ECO:0000259" key="4">
    <source>
        <dbReference type="Pfam" id="PF14833"/>
    </source>
</evidence>
<organism evidence="5">
    <name type="scientific">Fervidicoccus fontis</name>
    <dbReference type="NCBI Taxonomy" id="683846"/>
    <lineage>
        <taxon>Archaea</taxon>
        <taxon>Thermoproteota</taxon>
        <taxon>Thermoprotei</taxon>
        <taxon>Fervidicoccales</taxon>
        <taxon>Fervidicoccaceae</taxon>
        <taxon>Fervidicoccus</taxon>
    </lineage>
</organism>
<dbReference type="Gene3D" id="3.40.50.720">
    <property type="entry name" value="NAD(P)-binding Rossmann-like Domain"/>
    <property type="match status" value="1"/>
</dbReference>
<dbReference type="EMBL" id="DSFE01000039">
    <property type="protein sequence ID" value="HEU97551.1"/>
    <property type="molecule type" value="Genomic_DNA"/>
</dbReference>
<dbReference type="PANTHER" id="PTHR43580">
    <property type="entry name" value="OXIDOREDUCTASE GLYR1-RELATED"/>
    <property type="match status" value="1"/>
</dbReference>
<dbReference type="Gene3D" id="1.10.1040.10">
    <property type="entry name" value="N-(1-d-carboxylethyl)-l-norvaline Dehydrogenase, domain 2"/>
    <property type="match status" value="1"/>
</dbReference>
<dbReference type="InterPro" id="IPR029154">
    <property type="entry name" value="HIBADH-like_NADP-bd"/>
</dbReference>
<dbReference type="Pfam" id="PF14833">
    <property type="entry name" value="NAD_binding_11"/>
    <property type="match status" value="1"/>
</dbReference>
<dbReference type="InterPro" id="IPR006115">
    <property type="entry name" value="6PGDH_NADP-bd"/>
</dbReference>
<protein>
    <submittedName>
        <fullName evidence="5">NAD(P)-dependent oxidoreductase</fullName>
    </submittedName>
</protein>
<proteinExistence type="predicted"/>
<sequence length="284" mass="30936">MKIGIIGFGNLGSAIAQKLLEEGHEIFGWNRTPEKVSKIKGARVLSSPWEVVRSSDVTFTILSDDEAVEEVLLKDKEKLSELPEGSIIANISTITPYMSMRLERELGKAKLRYAESPVLGGPQAALSKNLISLLGGKKEIADFIASIMRGVSREVFYIGEVPKASALKLVFNSGTFTAVELIGEMLSLASSWNIDAEIVKNVASKTVLSQIFSTYLDRGLDPNFPPYFYLELAAKDLSYAIYSGRKGGSFTPAIAGAYEAYISAVKSGLGKRYYGAIIRYLLGK</sequence>
<dbReference type="InterPro" id="IPR036291">
    <property type="entry name" value="NAD(P)-bd_dom_sf"/>
</dbReference>
<dbReference type="PIRSF" id="PIRSF000103">
    <property type="entry name" value="HIBADH"/>
    <property type="match status" value="1"/>
</dbReference>
<evidence type="ECO:0000256" key="1">
    <source>
        <dbReference type="ARBA" id="ARBA00023002"/>
    </source>
</evidence>
<comment type="caution">
    <text evidence="5">The sequence shown here is derived from an EMBL/GenBank/DDBJ whole genome shotgun (WGS) entry which is preliminary data.</text>
</comment>
<dbReference type="AlphaFoldDB" id="A0A7C2YJE6"/>
<dbReference type="SUPFAM" id="SSF51735">
    <property type="entry name" value="NAD(P)-binding Rossmann-fold domains"/>
    <property type="match status" value="1"/>
</dbReference>
<dbReference type="GO" id="GO:0016491">
    <property type="term" value="F:oxidoreductase activity"/>
    <property type="evidence" value="ECO:0007669"/>
    <property type="project" value="UniProtKB-KW"/>
</dbReference>
<feature type="domain" description="3-hydroxyisobutyrate dehydrogenase-like NAD-binding" evidence="4">
    <location>
        <begin position="164"/>
        <end position="281"/>
    </location>
</feature>
<feature type="domain" description="6-phosphogluconate dehydrogenase NADP-binding" evidence="3">
    <location>
        <begin position="2"/>
        <end position="159"/>
    </location>
</feature>